<comment type="subunit">
    <text evidence="2">Interacts with ribosomal protein uL14 (rplN).</text>
</comment>
<dbReference type="AlphaFoldDB" id="A0A7V2SI80"/>
<keyword evidence="2" id="KW-0963">Cytoplasm</keyword>
<sequence length="113" mass="13028">MTLQERVDRIVHLLDSKKAEEIEVFDLGNVDYIAKQVIIANSLGGKHTQALFDNMKEELKPLGETFYGSDESDEWIVADLGEIIVHLMTPNYRQRYSLEEFLEELRAAKNSQK</sequence>
<organism evidence="3">
    <name type="scientific">Nitratifractor salsuginis</name>
    <dbReference type="NCBI Taxonomy" id="269261"/>
    <lineage>
        <taxon>Bacteria</taxon>
        <taxon>Pseudomonadati</taxon>
        <taxon>Campylobacterota</taxon>
        <taxon>Epsilonproteobacteria</taxon>
        <taxon>Campylobacterales</taxon>
        <taxon>Sulfurovaceae</taxon>
        <taxon>Nitratifractor</taxon>
    </lineage>
</organism>
<comment type="caution">
    <text evidence="3">The sequence shown here is derived from an EMBL/GenBank/DDBJ whole genome shotgun (WGS) entry which is preliminary data.</text>
</comment>
<reference evidence="3" key="1">
    <citation type="journal article" date="2020" name="mSystems">
        <title>Genome- and Community-Level Interaction Insights into Carbon Utilization and Element Cycling Functions of Hydrothermarchaeota in Hydrothermal Sediment.</title>
        <authorList>
            <person name="Zhou Z."/>
            <person name="Liu Y."/>
            <person name="Xu W."/>
            <person name="Pan J."/>
            <person name="Luo Z.H."/>
            <person name="Li M."/>
        </authorList>
    </citation>
    <scope>NUCLEOTIDE SEQUENCE [LARGE SCALE GENOMIC DNA]</scope>
    <source>
        <strain evidence="3">HyVt-513</strain>
    </source>
</reference>
<keyword evidence="2" id="KW-0810">Translation regulation</keyword>
<dbReference type="GO" id="GO:0043023">
    <property type="term" value="F:ribosomal large subunit binding"/>
    <property type="evidence" value="ECO:0007669"/>
    <property type="project" value="TreeGrafter"/>
</dbReference>
<dbReference type="InterPro" id="IPR004394">
    <property type="entry name" value="Iojap/RsfS/C7orf30"/>
</dbReference>
<dbReference type="NCBIfam" id="TIGR00090">
    <property type="entry name" value="rsfS_iojap_ybeB"/>
    <property type="match status" value="1"/>
</dbReference>
<keyword evidence="2" id="KW-0678">Repressor</keyword>
<dbReference type="Gene3D" id="3.30.460.10">
    <property type="entry name" value="Beta Polymerase, domain 2"/>
    <property type="match status" value="1"/>
</dbReference>
<dbReference type="GO" id="GO:0042256">
    <property type="term" value="P:cytosolic ribosome assembly"/>
    <property type="evidence" value="ECO:0007669"/>
    <property type="project" value="UniProtKB-UniRule"/>
</dbReference>
<evidence type="ECO:0000256" key="2">
    <source>
        <dbReference type="HAMAP-Rule" id="MF_01477"/>
    </source>
</evidence>
<dbReference type="Proteomes" id="UP000885722">
    <property type="component" value="Unassembled WGS sequence"/>
</dbReference>
<proteinExistence type="inferred from homology"/>
<dbReference type="InterPro" id="IPR043519">
    <property type="entry name" value="NT_sf"/>
</dbReference>
<name>A0A7V2SI80_9BACT</name>
<dbReference type="GO" id="GO:0090071">
    <property type="term" value="P:negative regulation of ribosome biogenesis"/>
    <property type="evidence" value="ECO:0007669"/>
    <property type="project" value="UniProtKB-UniRule"/>
</dbReference>
<dbReference type="PANTHER" id="PTHR21043:SF0">
    <property type="entry name" value="MITOCHONDRIAL ASSEMBLY OF RIBOSOMAL LARGE SUBUNIT PROTEIN 1"/>
    <property type="match status" value="1"/>
</dbReference>
<accession>A0A7V2SI80</accession>
<dbReference type="HAMAP" id="MF_01477">
    <property type="entry name" value="Iojap_RsfS"/>
    <property type="match status" value="1"/>
</dbReference>
<comment type="function">
    <text evidence="2">Functions as a ribosomal silencing factor. Interacts with ribosomal protein uL14 (rplN), blocking formation of intersubunit bridge B8. Prevents association of the 30S and 50S ribosomal subunits and the formation of functional ribosomes, thus repressing translation.</text>
</comment>
<dbReference type="PANTHER" id="PTHR21043">
    <property type="entry name" value="IOJAP SUPERFAMILY ORTHOLOG"/>
    <property type="match status" value="1"/>
</dbReference>
<protein>
    <recommendedName>
        <fullName evidence="2">Ribosomal silencing factor RsfS</fullName>
    </recommendedName>
</protein>
<dbReference type="Pfam" id="PF02410">
    <property type="entry name" value="RsfS"/>
    <property type="match status" value="1"/>
</dbReference>
<dbReference type="SUPFAM" id="SSF81301">
    <property type="entry name" value="Nucleotidyltransferase"/>
    <property type="match status" value="1"/>
</dbReference>
<dbReference type="EMBL" id="DRNO01000038">
    <property type="protein sequence ID" value="HFC03339.1"/>
    <property type="molecule type" value="Genomic_DNA"/>
</dbReference>
<evidence type="ECO:0000313" key="3">
    <source>
        <dbReference type="EMBL" id="HFC03339.1"/>
    </source>
</evidence>
<comment type="subcellular location">
    <subcellularLocation>
        <location evidence="2">Cytoplasm</location>
    </subcellularLocation>
</comment>
<dbReference type="GO" id="GO:0005737">
    <property type="term" value="C:cytoplasm"/>
    <property type="evidence" value="ECO:0007669"/>
    <property type="project" value="UniProtKB-SubCell"/>
</dbReference>
<dbReference type="GO" id="GO:0017148">
    <property type="term" value="P:negative regulation of translation"/>
    <property type="evidence" value="ECO:0007669"/>
    <property type="project" value="UniProtKB-UniRule"/>
</dbReference>
<evidence type="ECO:0000256" key="1">
    <source>
        <dbReference type="ARBA" id="ARBA00010574"/>
    </source>
</evidence>
<gene>
    <name evidence="2 3" type="primary">rsfS</name>
    <name evidence="3" type="ORF">ENJ74_00570</name>
</gene>
<comment type="similarity">
    <text evidence="1 2">Belongs to the Iojap/RsfS family.</text>
</comment>